<dbReference type="GO" id="GO:0003677">
    <property type="term" value="F:DNA binding"/>
    <property type="evidence" value="ECO:0007669"/>
    <property type="project" value="UniProtKB-KW"/>
</dbReference>
<dbReference type="SUPFAM" id="SSF46894">
    <property type="entry name" value="C-terminal effector domain of the bipartite response regulators"/>
    <property type="match status" value="1"/>
</dbReference>
<gene>
    <name evidence="3" type="ORF">Z042_20885</name>
</gene>
<dbReference type="STRING" id="1441930.Z042_20885"/>
<dbReference type="PATRIC" id="fig|1441930.4.peg.4123"/>
<evidence type="ECO:0000259" key="2">
    <source>
        <dbReference type="PROSITE" id="PS50043"/>
    </source>
</evidence>
<dbReference type="PRINTS" id="PR00038">
    <property type="entry name" value="HTHLUXR"/>
</dbReference>
<name>W0LKL0_9GAMM</name>
<dbReference type="Gene3D" id="1.10.10.10">
    <property type="entry name" value="Winged helix-like DNA-binding domain superfamily/Winged helix DNA-binding domain"/>
    <property type="match status" value="1"/>
</dbReference>
<dbReference type="Pfam" id="PF00196">
    <property type="entry name" value="GerE"/>
    <property type="match status" value="1"/>
</dbReference>
<keyword evidence="4" id="KW-1185">Reference proteome</keyword>
<dbReference type="EMBL" id="CP007044">
    <property type="protein sequence ID" value="AHG22944.1"/>
    <property type="molecule type" value="Genomic_DNA"/>
</dbReference>
<evidence type="ECO:0000256" key="1">
    <source>
        <dbReference type="ARBA" id="ARBA00023125"/>
    </source>
</evidence>
<dbReference type="AlphaFoldDB" id="W0LKL0"/>
<dbReference type="GO" id="GO:0006355">
    <property type="term" value="P:regulation of DNA-templated transcription"/>
    <property type="evidence" value="ECO:0007669"/>
    <property type="project" value="InterPro"/>
</dbReference>
<proteinExistence type="predicted"/>
<dbReference type="RefSeq" id="WP_024911730.1">
    <property type="nucleotide sequence ID" value="NZ_CP007044.2"/>
</dbReference>
<evidence type="ECO:0000313" key="3">
    <source>
        <dbReference type="EMBL" id="AHG22944.1"/>
    </source>
</evidence>
<dbReference type="KEGG" id="sfo:Z042_20885"/>
<dbReference type="InterPro" id="IPR016032">
    <property type="entry name" value="Sig_transdc_resp-reg_C-effctor"/>
</dbReference>
<evidence type="ECO:0000313" key="4">
    <source>
        <dbReference type="Proteomes" id="UP000019030"/>
    </source>
</evidence>
<organism evidence="3 4">
    <name type="scientific">Chania multitudinisentens RB-25</name>
    <dbReference type="NCBI Taxonomy" id="1441930"/>
    <lineage>
        <taxon>Bacteria</taxon>
        <taxon>Pseudomonadati</taxon>
        <taxon>Pseudomonadota</taxon>
        <taxon>Gammaproteobacteria</taxon>
        <taxon>Enterobacterales</taxon>
        <taxon>Yersiniaceae</taxon>
        <taxon>Chania</taxon>
    </lineage>
</organism>
<protein>
    <submittedName>
        <fullName evidence="3">LuxR family transcriptional regulator</fullName>
    </submittedName>
</protein>
<dbReference type="HOGENOM" id="CLU_000445_90_1_6"/>
<dbReference type="InterPro" id="IPR036388">
    <property type="entry name" value="WH-like_DNA-bd_sf"/>
</dbReference>
<accession>W0LKL0</accession>
<dbReference type="Proteomes" id="UP000019030">
    <property type="component" value="Chromosome"/>
</dbReference>
<keyword evidence="1" id="KW-0238">DNA-binding</keyword>
<dbReference type="InterPro" id="IPR000792">
    <property type="entry name" value="Tscrpt_reg_LuxR_C"/>
</dbReference>
<dbReference type="SMART" id="SM00421">
    <property type="entry name" value="HTH_LUXR"/>
    <property type="match status" value="1"/>
</dbReference>
<dbReference type="PROSITE" id="PS50043">
    <property type="entry name" value="HTH_LUXR_2"/>
    <property type="match status" value="1"/>
</dbReference>
<reference evidence="3 4" key="1">
    <citation type="submission" date="2014-01" db="EMBL/GenBank/DDBJ databases">
        <title>Isolation of Serratia multitudinisentens RB-25 from Ex-Landfill site.</title>
        <authorList>
            <person name="Robson E.H.J."/>
        </authorList>
    </citation>
    <scope>NUCLEOTIDE SEQUENCE [LARGE SCALE GENOMIC DNA]</scope>
    <source>
        <strain evidence="3 4">RB-25</strain>
    </source>
</reference>
<dbReference type="eggNOG" id="COG2197">
    <property type="taxonomic scope" value="Bacteria"/>
</dbReference>
<sequence>MKKALIEGDFIFFEPYPWVREGLQALVDPAYTQTCHFQHLKEIKIALNNKEKQTVIMELYNHSESLYDVIQFILTAKVFWPRADFVIFTDITNPGILAILAAESHLSLVSKRDDLNCLCSAITTACYRSPSVQRLLVQPVQQLSHSEWRILALMIGGATPQRIANVIQRSYKTVSTHKLNIMRKLQLNQTDFMHFILAFRTCYNPL</sequence>
<feature type="domain" description="HTH luxR-type" evidence="2">
    <location>
        <begin position="136"/>
        <end position="203"/>
    </location>
</feature>
<reference evidence="3 4" key="2">
    <citation type="submission" date="2015-03" db="EMBL/GenBank/DDBJ databases">
        <authorList>
            <person name="Chan K.-G."/>
        </authorList>
    </citation>
    <scope>NUCLEOTIDE SEQUENCE [LARGE SCALE GENOMIC DNA]</scope>
    <source>
        <strain evidence="3 4">RB-25</strain>
    </source>
</reference>